<sequence>MAGSLSHINGESRGGRSRTNAEPLLRFSEAKKLMGDIYNDLGEYVNDLANFYNGIETDNQQKFVSPSRPSKICWSRQNESRIFGRTSNGKSTVINAMLHSHVLPTGVGHTTCCFLQVEGGSENETYFTTEENKEKIPIAELEEAGDALHSNNINLSAMGTDSLLKIFYPKANSKLLQNDVVIWIGKFPGIDVSVEFDGWIDKHCLDADVFVLVCNAESTLSNAEKSFFHRVNQKLSRPNVFILNNRWEISNRENEKRREKLRDQHQTQFTKFLAQELKLCTPEEAKDRDLNGKSSQADGFQLRQMDFIRFENNFEKCISKSAIRTKFEAHTRRAREIVENMKHNLDSVHNGAMREKQRLALNLELKNQEFLSCRDKFRIFEQRYCAEQKRVRAEVHLKVSADFHEEISRLESIFDRFKCPFSDDPADIDNYKTELAQYAGQTFTSDLENLCTGGLMARIWGLETAMFNNVKEILGEQYASELDKFWRYNKPFHLLFWSTVLAWCGIFMKILSFDSVWVSSPLLVVCSLLLVVSQLQLSDKTLSKVFVQSLTYLANGSMGIALAGLIVYKNVDWRWLAGGGAVVGTMYAFERYRWNSGAKEERLKDQFRSHLEQRLQQVEHMHTHQCEVQVVNELDKVYDGLKATVAGIHREMKENIDKTKKSIDKVDEVVKGLSSMKGKTNFVSGSLEAFVTKFLSPDSPR</sequence>
<evidence type="ECO:0000313" key="14">
    <source>
        <dbReference type="Proteomes" id="UP000887574"/>
    </source>
</evidence>
<evidence type="ECO:0000256" key="10">
    <source>
        <dbReference type="ARBA" id="ARBA00023136"/>
    </source>
</evidence>
<comment type="subcellular location">
    <subcellularLocation>
        <location evidence="1">Mitochondrion outer membrane</location>
        <topology evidence="1">Multi-pass membrane protein</topology>
    </subcellularLocation>
</comment>
<organism evidence="14 15">
    <name type="scientific">Ditylenchus dipsaci</name>
    <dbReference type="NCBI Taxonomy" id="166011"/>
    <lineage>
        <taxon>Eukaryota</taxon>
        <taxon>Metazoa</taxon>
        <taxon>Ecdysozoa</taxon>
        <taxon>Nematoda</taxon>
        <taxon>Chromadorea</taxon>
        <taxon>Rhabditida</taxon>
        <taxon>Tylenchina</taxon>
        <taxon>Tylenchomorpha</taxon>
        <taxon>Sphaerularioidea</taxon>
        <taxon>Anguinidae</taxon>
        <taxon>Anguininae</taxon>
        <taxon>Ditylenchus</taxon>
    </lineage>
</organism>
<dbReference type="Pfam" id="PF04799">
    <property type="entry name" value="Fzo_mitofusin"/>
    <property type="match status" value="1"/>
</dbReference>
<feature type="domain" description="Dynamin-type G" evidence="13">
    <location>
        <begin position="74"/>
        <end position="349"/>
    </location>
</feature>
<dbReference type="InterPro" id="IPR027417">
    <property type="entry name" value="P-loop_NTPase"/>
</dbReference>
<evidence type="ECO:0000256" key="8">
    <source>
        <dbReference type="ARBA" id="ARBA00023128"/>
    </source>
</evidence>
<accession>A0A915EKA7</accession>
<dbReference type="GO" id="GO:0051646">
    <property type="term" value="P:mitochondrion localization"/>
    <property type="evidence" value="ECO:0007669"/>
    <property type="project" value="TreeGrafter"/>
</dbReference>
<evidence type="ECO:0000313" key="15">
    <source>
        <dbReference type="WBParaSite" id="jg680"/>
    </source>
</evidence>
<dbReference type="InterPro" id="IPR006884">
    <property type="entry name" value="Fzo/mitofusin_HR2"/>
</dbReference>
<dbReference type="Pfam" id="PF00350">
    <property type="entry name" value="Dynamin_N"/>
    <property type="match status" value="1"/>
</dbReference>
<evidence type="ECO:0000256" key="12">
    <source>
        <dbReference type="SAM" id="Phobius"/>
    </source>
</evidence>
<keyword evidence="2 12" id="KW-0812">Transmembrane</keyword>
<dbReference type="GO" id="GO:0008053">
    <property type="term" value="P:mitochondrial fusion"/>
    <property type="evidence" value="ECO:0007669"/>
    <property type="project" value="InterPro"/>
</dbReference>
<keyword evidence="8" id="KW-0496">Mitochondrion</keyword>
<evidence type="ECO:0000256" key="7">
    <source>
        <dbReference type="ARBA" id="ARBA00023054"/>
    </source>
</evidence>
<dbReference type="GO" id="GO:0005525">
    <property type="term" value="F:GTP binding"/>
    <property type="evidence" value="ECO:0007669"/>
    <property type="project" value="UniProtKB-KW"/>
</dbReference>
<dbReference type="AlphaFoldDB" id="A0A915EKA7"/>
<feature type="region of interest" description="Disordered" evidence="11">
    <location>
        <begin position="1"/>
        <end position="20"/>
    </location>
</feature>
<proteinExistence type="predicted"/>
<feature type="transmembrane region" description="Helical" evidence="12">
    <location>
        <begin position="549"/>
        <end position="567"/>
    </location>
</feature>
<keyword evidence="4" id="KW-1000">Mitochondrion outer membrane</keyword>
<feature type="transmembrane region" description="Helical" evidence="12">
    <location>
        <begin position="494"/>
        <end position="511"/>
    </location>
</feature>
<dbReference type="Proteomes" id="UP000887574">
    <property type="component" value="Unplaced"/>
</dbReference>
<dbReference type="SUPFAM" id="SSF111479">
    <property type="entry name" value="Fzo-like conserved region"/>
    <property type="match status" value="1"/>
</dbReference>
<dbReference type="WBParaSite" id="jg680">
    <property type="protein sequence ID" value="jg680"/>
    <property type="gene ID" value="jg680"/>
</dbReference>
<dbReference type="SUPFAM" id="SSF52540">
    <property type="entry name" value="P-loop containing nucleoside triphosphate hydrolases"/>
    <property type="match status" value="1"/>
</dbReference>
<evidence type="ECO:0000256" key="6">
    <source>
        <dbReference type="ARBA" id="ARBA00022989"/>
    </source>
</evidence>
<evidence type="ECO:0000256" key="3">
    <source>
        <dbReference type="ARBA" id="ARBA00022741"/>
    </source>
</evidence>
<dbReference type="GO" id="GO:0003924">
    <property type="term" value="F:GTPase activity"/>
    <property type="evidence" value="ECO:0007669"/>
    <property type="project" value="InterPro"/>
</dbReference>
<evidence type="ECO:0000256" key="1">
    <source>
        <dbReference type="ARBA" id="ARBA00004374"/>
    </source>
</evidence>
<dbReference type="PANTHER" id="PTHR10465:SF3">
    <property type="entry name" value="TRANSMEMBRANE GTPASE MARF-RELATED"/>
    <property type="match status" value="1"/>
</dbReference>
<dbReference type="InterPro" id="IPR030381">
    <property type="entry name" value="G_DYNAMIN_dom"/>
</dbReference>
<feature type="transmembrane region" description="Helical" evidence="12">
    <location>
        <begin position="517"/>
        <end position="537"/>
    </location>
</feature>
<dbReference type="Gene3D" id="3.40.50.300">
    <property type="entry name" value="P-loop containing nucleotide triphosphate hydrolases"/>
    <property type="match status" value="1"/>
</dbReference>
<reference evidence="15" key="1">
    <citation type="submission" date="2022-11" db="UniProtKB">
        <authorList>
            <consortium name="WormBaseParasite"/>
        </authorList>
    </citation>
    <scope>IDENTIFICATION</scope>
</reference>
<keyword evidence="5" id="KW-0378">Hydrolase</keyword>
<dbReference type="PROSITE" id="PS51718">
    <property type="entry name" value="G_DYNAMIN_2"/>
    <property type="match status" value="1"/>
</dbReference>
<keyword evidence="9" id="KW-0342">GTP-binding</keyword>
<evidence type="ECO:0000259" key="13">
    <source>
        <dbReference type="PROSITE" id="PS51718"/>
    </source>
</evidence>
<evidence type="ECO:0000256" key="5">
    <source>
        <dbReference type="ARBA" id="ARBA00022801"/>
    </source>
</evidence>
<keyword evidence="7" id="KW-0175">Coiled coil</keyword>
<evidence type="ECO:0000256" key="2">
    <source>
        <dbReference type="ARBA" id="ARBA00022692"/>
    </source>
</evidence>
<dbReference type="InterPro" id="IPR045063">
    <property type="entry name" value="Dynamin_N"/>
</dbReference>
<keyword evidence="3" id="KW-0547">Nucleotide-binding</keyword>
<dbReference type="InterPro" id="IPR027094">
    <property type="entry name" value="Mitofusin_fam"/>
</dbReference>
<dbReference type="GO" id="GO:0005741">
    <property type="term" value="C:mitochondrial outer membrane"/>
    <property type="evidence" value="ECO:0007669"/>
    <property type="project" value="UniProtKB-SubCell"/>
</dbReference>
<dbReference type="PANTHER" id="PTHR10465">
    <property type="entry name" value="TRANSMEMBRANE GTPASE FZO1"/>
    <property type="match status" value="1"/>
</dbReference>
<protein>
    <submittedName>
        <fullName evidence="15">Dynamin-type G domain-containing protein</fullName>
    </submittedName>
</protein>
<name>A0A915EKA7_9BILA</name>
<evidence type="ECO:0000256" key="9">
    <source>
        <dbReference type="ARBA" id="ARBA00023134"/>
    </source>
</evidence>
<evidence type="ECO:0000256" key="4">
    <source>
        <dbReference type="ARBA" id="ARBA00022787"/>
    </source>
</evidence>
<keyword evidence="6 12" id="KW-1133">Transmembrane helix</keyword>
<evidence type="ECO:0000256" key="11">
    <source>
        <dbReference type="SAM" id="MobiDB-lite"/>
    </source>
</evidence>
<keyword evidence="14" id="KW-1185">Reference proteome</keyword>
<keyword evidence="10 12" id="KW-0472">Membrane</keyword>